<evidence type="ECO:0000256" key="8">
    <source>
        <dbReference type="ARBA" id="ARBA00023136"/>
    </source>
</evidence>
<keyword evidence="9" id="KW-0675">Receptor</keyword>
<comment type="subcellular location">
    <subcellularLocation>
        <location evidence="1">Cell membrane</location>
        <topology evidence="1">Multi-pass membrane protein</topology>
    </subcellularLocation>
</comment>
<dbReference type="Pfam" id="PF07562">
    <property type="entry name" value="NCD3G"/>
    <property type="match status" value="1"/>
</dbReference>
<keyword evidence="8" id="KW-0472">Membrane</keyword>
<evidence type="ECO:0000313" key="14">
    <source>
        <dbReference type="EMBL" id="CDQ82680.1"/>
    </source>
</evidence>
<evidence type="ECO:0000313" key="15">
    <source>
        <dbReference type="Proteomes" id="UP000193380"/>
    </source>
</evidence>
<dbReference type="FunFam" id="2.10.50.30:FF:000004">
    <property type="entry name" value="Taste receptor type 1 member 3-like protein"/>
    <property type="match status" value="1"/>
</dbReference>
<dbReference type="Proteomes" id="UP000193380">
    <property type="component" value="Unassembled WGS sequence"/>
</dbReference>
<keyword evidence="3" id="KW-1003">Cell membrane</keyword>
<dbReference type="InterPro" id="IPR011500">
    <property type="entry name" value="GPCR_3_9-Cys_dom"/>
</dbReference>
<dbReference type="GO" id="GO:0004930">
    <property type="term" value="F:G protein-coupled receptor activity"/>
    <property type="evidence" value="ECO:0007669"/>
    <property type="project" value="UniProtKB-KW"/>
</dbReference>
<evidence type="ECO:0000256" key="2">
    <source>
        <dbReference type="ARBA" id="ARBA00007242"/>
    </source>
</evidence>
<keyword evidence="11" id="KW-0807">Transducer</keyword>
<organism evidence="14 15">
    <name type="scientific">Oncorhynchus mykiss</name>
    <name type="common">Rainbow trout</name>
    <name type="synonym">Salmo gairdneri</name>
    <dbReference type="NCBI Taxonomy" id="8022"/>
    <lineage>
        <taxon>Eukaryota</taxon>
        <taxon>Metazoa</taxon>
        <taxon>Chordata</taxon>
        <taxon>Craniata</taxon>
        <taxon>Vertebrata</taxon>
        <taxon>Euteleostomi</taxon>
        <taxon>Actinopterygii</taxon>
        <taxon>Neopterygii</taxon>
        <taxon>Teleostei</taxon>
        <taxon>Protacanthopterygii</taxon>
        <taxon>Salmoniformes</taxon>
        <taxon>Salmonidae</taxon>
        <taxon>Salmoninae</taxon>
        <taxon>Oncorhynchus</taxon>
    </lineage>
</organism>
<dbReference type="PANTHER" id="PTHR24061:SF5">
    <property type="entry name" value="G-PROTEIN COUPLED RECEPTOR FAMILY C GROUP 6 MEMBER A"/>
    <property type="match status" value="1"/>
</dbReference>
<keyword evidence="6" id="KW-1133">Transmembrane helix</keyword>
<dbReference type="STRING" id="8022.A0A060Y0H3"/>
<evidence type="ECO:0000256" key="4">
    <source>
        <dbReference type="ARBA" id="ARBA00022692"/>
    </source>
</evidence>
<gene>
    <name evidence="14" type="ORF">GSONMT00020988001</name>
</gene>
<dbReference type="InterPro" id="IPR038550">
    <property type="entry name" value="GPCR_3_9-Cys_sf"/>
</dbReference>
<evidence type="ECO:0000256" key="12">
    <source>
        <dbReference type="SAM" id="MobiDB-lite"/>
    </source>
</evidence>
<sequence>MKMHLHSFQVLGALKDSCFELEGESYSFDQKGDINLGYDVTLWRSVRGVINVHDVAAEYHPINNSFSYTSGNTKNLTDLRDVVSVCSPSCEPGKFKKFAQGQHTCCYECINCTENHYSNNTGWLCGGAADTGGPGHRPGSPGGGALPTPPPDPRCEGCRGASLPDHPALSSGKFC</sequence>
<evidence type="ECO:0000256" key="9">
    <source>
        <dbReference type="ARBA" id="ARBA00023170"/>
    </source>
</evidence>
<keyword evidence="5" id="KW-0732">Signal</keyword>
<reference evidence="14" key="2">
    <citation type="submission" date="2014-03" db="EMBL/GenBank/DDBJ databases">
        <authorList>
            <person name="Genoscope - CEA"/>
        </authorList>
    </citation>
    <scope>NUCLEOTIDE SEQUENCE</scope>
</reference>
<evidence type="ECO:0000256" key="6">
    <source>
        <dbReference type="ARBA" id="ARBA00022989"/>
    </source>
</evidence>
<dbReference type="PaxDb" id="8022-A0A060Y0H3"/>
<name>A0A060Y0H3_ONCMY</name>
<dbReference type="PANTHER" id="PTHR24061">
    <property type="entry name" value="CALCIUM-SENSING RECEPTOR-RELATED"/>
    <property type="match status" value="1"/>
</dbReference>
<dbReference type="GO" id="GO:0005886">
    <property type="term" value="C:plasma membrane"/>
    <property type="evidence" value="ECO:0007669"/>
    <property type="project" value="UniProtKB-SubCell"/>
</dbReference>
<feature type="compositionally biased region" description="Gly residues" evidence="12">
    <location>
        <begin position="133"/>
        <end position="145"/>
    </location>
</feature>
<evidence type="ECO:0000259" key="13">
    <source>
        <dbReference type="Pfam" id="PF07562"/>
    </source>
</evidence>
<evidence type="ECO:0000256" key="5">
    <source>
        <dbReference type="ARBA" id="ARBA00022729"/>
    </source>
</evidence>
<accession>A0A060Y0H3</accession>
<comment type="similarity">
    <text evidence="2">Belongs to the G-protein coupled receptor 3 family.</text>
</comment>
<feature type="region of interest" description="Disordered" evidence="12">
    <location>
        <begin position="133"/>
        <end position="152"/>
    </location>
</feature>
<keyword evidence="4" id="KW-0812">Transmembrane</keyword>
<feature type="domain" description="GPCR family 3 nine cysteines" evidence="13">
    <location>
        <begin position="83"/>
        <end position="121"/>
    </location>
</feature>
<keyword evidence="7" id="KW-0297">G-protein coupled receptor</keyword>
<keyword evidence="10" id="KW-0325">Glycoprotein</keyword>
<proteinExistence type="inferred from homology"/>
<evidence type="ECO:0000256" key="10">
    <source>
        <dbReference type="ARBA" id="ARBA00023180"/>
    </source>
</evidence>
<dbReference type="Gene3D" id="2.10.50.30">
    <property type="entry name" value="GPCR, family 3, nine cysteines domain"/>
    <property type="match status" value="1"/>
</dbReference>
<evidence type="ECO:0000256" key="3">
    <source>
        <dbReference type="ARBA" id="ARBA00022475"/>
    </source>
</evidence>
<protein>
    <recommendedName>
        <fullName evidence="13">GPCR family 3 nine cysteines domain-containing protein</fullName>
    </recommendedName>
</protein>
<dbReference type="AlphaFoldDB" id="A0A060Y0H3"/>
<evidence type="ECO:0000256" key="11">
    <source>
        <dbReference type="ARBA" id="ARBA00023224"/>
    </source>
</evidence>
<dbReference type="EMBL" id="FR906024">
    <property type="protein sequence ID" value="CDQ82680.1"/>
    <property type="molecule type" value="Genomic_DNA"/>
</dbReference>
<dbReference type="InterPro" id="IPR000068">
    <property type="entry name" value="GPCR_3_Ca_sens_rcpt-rel"/>
</dbReference>
<evidence type="ECO:0000256" key="7">
    <source>
        <dbReference type="ARBA" id="ARBA00023040"/>
    </source>
</evidence>
<evidence type="ECO:0000256" key="1">
    <source>
        <dbReference type="ARBA" id="ARBA00004651"/>
    </source>
</evidence>
<reference evidence="14" key="1">
    <citation type="journal article" date="2014" name="Nat. Commun.">
        <title>The rainbow trout genome provides novel insights into evolution after whole-genome duplication in vertebrates.</title>
        <authorList>
            <person name="Berthelot C."/>
            <person name="Brunet F."/>
            <person name="Chalopin D."/>
            <person name="Juanchich A."/>
            <person name="Bernard M."/>
            <person name="Noel B."/>
            <person name="Bento P."/>
            <person name="Da Silva C."/>
            <person name="Labadie K."/>
            <person name="Alberti A."/>
            <person name="Aury J.M."/>
            <person name="Louis A."/>
            <person name="Dehais P."/>
            <person name="Bardou P."/>
            <person name="Montfort J."/>
            <person name="Klopp C."/>
            <person name="Cabau C."/>
            <person name="Gaspin C."/>
            <person name="Thorgaard G.H."/>
            <person name="Boussaha M."/>
            <person name="Quillet E."/>
            <person name="Guyomard R."/>
            <person name="Galiana D."/>
            <person name="Bobe J."/>
            <person name="Volff J.N."/>
            <person name="Genet C."/>
            <person name="Wincker P."/>
            <person name="Jaillon O."/>
            <person name="Roest Crollius H."/>
            <person name="Guiguen Y."/>
        </authorList>
    </citation>
    <scope>NUCLEOTIDE SEQUENCE [LARGE SCALE GENOMIC DNA]</scope>
</reference>